<reference evidence="4" key="2">
    <citation type="submission" date="2013-02" db="EMBL/GenBank/DDBJ databases">
        <title>The Genome Sequence of Acinetobacter sp. NIPH 236.</title>
        <authorList>
            <consortium name="The Broad Institute Genome Sequencing Platform"/>
            <consortium name="The Broad Institute Genome Sequencing Center for Infectious Disease"/>
            <person name="Cerqueira G."/>
            <person name="Feldgarden M."/>
            <person name="Courvalin P."/>
            <person name="Perichon B."/>
            <person name="Grillot-Courvalin C."/>
            <person name="Clermont D."/>
            <person name="Rocha E."/>
            <person name="Yoon E.-J."/>
            <person name="Nemec A."/>
            <person name="Walker B."/>
            <person name="Young S.K."/>
            <person name="Zeng Q."/>
            <person name="Gargeya S."/>
            <person name="Fitzgerald M."/>
            <person name="Haas B."/>
            <person name="Abouelleil A."/>
            <person name="Alvarado L."/>
            <person name="Arachchi H.M."/>
            <person name="Berlin A.M."/>
            <person name="Chapman S.B."/>
            <person name="Dewar J."/>
            <person name="Goldberg J."/>
            <person name="Griggs A."/>
            <person name="Gujja S."/>
            <person name="Hansen M."/>
            <person name="Howarth C."/>
            <person name="Imamovic A."/>
            <person name="Larimer J."/>
            <person name="McCowan C."/>
            <person name="Murphy C."/>
            <person name="Neiman D."/>
            <person name="Pearson M."/>
            <person name="Priest M."/>
            <person name="Roberts A."/>
            <person name="Saif S."/>
            <person name="Shea T."/>
            <person name="Sisk P."/>
            <person name="Sykes S."/>
            <person name="Wortman J."/>
            <person name="Nusbaum C."/>
            <person name="Birren B."/>
        </authorList>
    </citation>
    <scope>NUCLEOTIDE SEQUENCE [LARGE SCALE GENOMIC DNA]</scope>
    <source>
        <strain evidence="4">NIPH 236</strain>
    </source>
</reference>
<reference evidence="2 4" key="3">
    <citation type="journal article" date="2016" name="Int. J. Syst. Evol. Microbiol.">
        <title>Taxonomy of haemolytic and/or proteolytic strains of the genus Acinetobacter with the proposal of Acinetobacter courvalinii sp. nov. (genomic species 14 sensu Bouvet &amp; Jeanjean), Acinetobacter dispersus sp. nov. (genomic species 17), Acinetobacter modestus sp. nov., Acinetobacter proteolyticus sp. nov. and Acinetobacter vivianii sp. nov.</title>
        <authorList>
            <person name="Nemec A."/>
            <person name="Radolfova-Krizova L."/>
            <person name="Maixnerova M."/>
            <person name="Vrestiakova E."/>
            <person name="Jezek P."/>
            <person name="Sedo O."/>
        </authorList>
    </citation>
    <scope>NUCLEOTIDE SEQUENCE [LARGE SCALE GENOMIC DNA]</scope>
    <source>
        <strain evidence="2 4">NIPH 236</strain>
    </source>
</reference>
<gene>
    <name evidence="3" type="ORF">F900_03124</name>
    <name evidence="2" type="ORF">F992_00064</name>
</gene>
<dbReference type="EMBL" id="APOJ01000003">
    <property type="protein sequence ID" value="ENU28648.1"/>
    <property type="molecule type" value="Genomic_DNA"/>
</dbReference>
<dbReference type="STRING" id="1217705.F900_03124"/>
<evidence type="ECO:0000313" key="2">
    <source>
        <dbReference type="EMBL" id="ENU28648.1"/>
    </source>
</evidence>
<protein>
    <recommendedName>
        <fullName evidence="6">Lipoprotein</fullName>
    </recommendedName>
</protein>
<organism evidence="3 5">
    <name type="scientific">Acinetobacter modestus</name>
    <dbReference type="NCBI Taxonomy" id="1776740"/>
    <lineage>
        <taxon>Bacteria</taxon>
        <taxon>Pseudomonadati</taxon>
        <taxon>Pseudomonadota</taxon>
        <taxon>Gammaproteobacteria</taxon>
        <taxon>Moraxellales</taxon>
        <taxon>Moraxellaceae</taxon>
        <taxon>Acinetobacter</taxon>
    </lineage>
</organism>
<name>N8QZT8_9GAMM</name>
<feature type="chain" id="PRO_5041198795" description="Lipoprotein" evidence="1">
    <location>
        <begin position="21"/>
        <end position="130"/>
    </location>
</feature>
<keyword evidence="1" id="KW-0732">Signal</keyword>
<feature type="signal peptide" evidence="1">
    <location>
        <begin position="1"/>
        <end position="20"/>
    </location>
</feature>
<evidence type="ECO:0008006" key="6">
    <source>
        <dbReference type="Google" id="ProtNLM"/>
    </source>
</evidence>
<dbReference type="EMBL" id="APRP01000032">
    <property type="protein sequence ID" value="ENW98525.1"/>
    <property type="molecule type" value="Genomic_DNA"/>
</dbReference>
<sequence>MKRLYWMPVLALSMLLGACASTVKPSYVSPTQYQALNCQQLQAEYNRIQQYIDNGVQTPKRTGVGVGVGLGGGWARGGGWGISPTISLNMGQSMNTKNTELANLLGQQDAIVQAAQFKGCAIVVKPRSKS</sequence>
<dbReference type="HOGENOM" id="CLU_1933446_0_0_6"/>
<keyword evidence="4" id="KW-1185">Reference proteome</keyword>
<dbReference type="PATRIC" id="fig|1217705.3.peg.3034"/>
<comment type="caution">
    <text evidence="3">The sequence shown here is derived from an EMBL/GenBank/DDBJ whole genome shotgun (WGS) entry which is preliminary data.</text>
</comment>
<accession>N9MZ17</accession>
<dbReference type="PROSITE" id="PS51257">
    <property type="entry name" value="PROKAR_LIPOPROTEIN"/>
    <property type="match status" value="1"/>
</dbReference>
<evidence type="ECO:0000313" key="5">
    <source>
        <dbReference type="Proteomes" id="UP000013248"/>
    </source>
</evidence>
<evidence type="ECO:0000313" key="4">
    <source>
        <dbReference type="Proteomes" id="UP000013190"/>
    </source>
</evidence>
<dbReference type="GeneID" id="92836834"/>
<accession>N8QZT8</accession>
<dbReference type="Proteomes" id="UP000013190">
    <property type="component" value="Unassembled WGS sequence"/>
</dbReference>
<reference evidence="3 5" key="1">
    <citation type="submission" date="2013-02" db="EMBL/GenBank/DDBJ databases">
        <title>The Genome Sequence of Acinetobacter sp. ANC 3862.</title>
        <authorList>
            <consortium name="The Broad Institute Genome Sequencing Platform"/>
            <consortium name="The Broad Institute Genome Sequencing Center for Infectious Disease"/>
            <person name="Cerqueira G."/>
            <person name="Feldgarden M."/>
            <person name="Courvalin P."/>
            <person name="Perichon B."/>
            <person name="Grillot-Courvalin C."/>
            <person name="Clermont D."/>
            <person name="Rocha E."/>
            <person name="Yoon E.-J."/>
            <person name="Nemec A."/>
            <person name="Walker B."/>
            <person name="Young S.K."/>
            <person name="Zeng Q."/>
            <person name="Gargeya S."/>
            <person name="Fitzgerald M."/>
            <person name="Haas B."/>
            <person name="Abouelleil A."/>
            <person name="Alvarado L."/>
            <person name="Arachchi H.M."/>
            <person name="Berlin A.M."/>
            <person name="Chapman S.B."/>
            <person name="Dewar J."/>
            <person name="Goldberg J."/>
            <person name="Griggs A."/>
            <person name="Gujja S."/>
            <person name="Hansen M."/>
            <person name="Howarth C."/>
            <person name="Imamovic A."/>
            <person name="Larimer J."/>
            <person name="McCowan C."/>
            <person name="Murphy C."/>
            <person name="Neiman D."/>
            <person name="Pearson M."/>
            <person name="Priest M."/>
            <person name="Roberts A."/>
            <person name="Saif S."/>
            <person name="Shea T."/>
            <person name="Sisk P."/>
            <person name="Sykes S."/>
            <person name="Wortman J."/>
            <person name="Nusbaum C."/>
            <person name="Birren B."/>
        </authorList>
    </citation>
    <scope>NUCLEOTIDE SEQUENCE [LARGE SCALE GENOMIC DNA]</scope>
    <source>
        <strain evidence="3 5">ANC 3862</strain>
    </source>
</reference>
<evidence type="ECO:0000313" key="3">
    <source>
        <dbReference type="EMBL" id="ENW98525.1"/>
    </source>
</evidence>
<dbReference type="AlphaFoldDB" id="N8QZT8"/>
<evidence type="ECO:0000256" key="1">
    <source>
        <dbReference type="SAM" id="SignalP"/>
    </source>
</evidence>
<dbReference type="Proteomes" id="UP000013248">
    <property type="component" value="Unassembled WGS sequence"/>
</dbReference>
<dbReference type="RefSeq" id="WP_004665256.1">
    <property type="nucleotide sequence ID" value="NZ_BMDV01000007.1"/>
</dbReference>
<proteinExistence type="predicted"/>